<gene>
    <name evidence="1" type="ORF">JV551A3_V1_1740003</name>
</gene>
<sequence length="105" mass="11973">MSKRSLLYKAKCKIEYCKAQVRLCESTFRDLLKSTALLTTLFALSNLWMARKHLMGMGELRTYPKNRAKPPSKQDKCGQFRLAAARRQVDWSVLDASASCLLLAM</sequence>
<dbReference type="AlphaFoldDB" id="A0AAQ1SUU9"/>
<proteinExistence type="predicted"/>
<dbReference type="EMBL" id="OPYN01000174">
    <property type="protein sequence ID" value="SPO62458.1"/>
    <property type="molecule type" value="Genomic_DNA"/>
</dbReference>
<comment type="caution">
    <text evidence="1">The sequence shown here is derived from an EMBL/GenBank/DDBJ whole genome shotgun (WGS) entry which is preliminary data.</text>
</comment>
<name>A0AAQ1SUU9_9PSED</name>
<dbReference type="Proteomes" id="UP000294335">
    <property type="component" value="Unassembled WGS sequence"/>
</dbReference>
<evidence type="ECO:0000313" key="1">
    <source>
        <dbReference type="EMBL" id="SPO62458.1"/>
    </source>
</evidence>
<accession>A0AAQ1SUU9</accession>
<keyword evidence="2" id="KW-1185">Reference proteome</keyword>
<evidence type="ECO:0008006" key="3">
    <source>
        <dbReference type="Google" id="ProtNLM"/>
    </source>
</evidence>
<reference evidence="1 2" key="1">
    <citation type="submission" date="2018-02" db="EMBL/GenBank/DDBJ databases">
        <authorList>
            <person name="Dubost A."/>
        </authorList>
    </citation>
    <scope>NUCLEOTIDE SEQUENCE [LARGE SCALE GENOMIC DNA]</scope>
    <source>
        <strain evidence="2">JV551A3</strain>
    </source>
</reference>
<organism evidence="1 2">
    <name type="scientific">Pseudomonas inefficax</name>
    <dbReference type="NCBI Taxonomy" id="2078786"/>
    <lineage>
        <taxon>Bacteria</taxon>
        <taxon>Pseudomonadati</taxon>
        <taxon>Pseudomonadota</taxon>
        <taxon>Gammaproteobacteria</taxon>
        <taxon>Pseudomonadales</taxon>
        <taxon>Pseudomonadaceae</taxon>
        <taxon>Pseudomonas</taxon>
    </lineage>
</organism>
<protein>
    <recommendedName>
        <fullName evidence="3">Transposase DDE domain-containing protein</fullName>
    </recommendedName>
</protein>
<evidence type="ECO:0000313" key="2">
    <source>
        <dbReference type="Proteomes" id="UP000294335"/>
    </source>
</evidence>